<evidence type="ECO:0000256" key="2">
    <source>
        <dbReference type="ARBA" id="ARBA00022801"/>
    </source>
</evidence>
<comment type="catalytic activity">
    <reaction evidence="3">
        <text>an (S)-2-haloacid + H2O = a (2R)-2-hydroxycarboxylate + a halide anion + H(+)</text>
        <dbReference type="Rhea" id="RHEA:11192"/>
        <dbReference type="ChEBI" id="CHEBI:15377"/>
        <dbReference type="ChEBI" id="CHEBI:15378"/>
        <dbReference type="ChEBI" id="CHEBI:16042"/>
        <dbReference type="ChEBI" id="CHEBI:58314"/>
        <dbReference type="ChEBI" id="CHEBI:137405"/>
        <dbReference type="EC" id="3.8.1.2"/>
    </reaction>
</comment>
<dbReference type="InterPro" id="IPR036412">
    <property type="entry name" value="HAD-like_sf"/>
</dbReference>
<evidence type="ECO:0000256" key="3">
    <source>
        <dbReference type="RuleBase" id="RU368077"/>
    </source>
</evidence>
<dbReference type="InterPro" id="IPR006439">
    <property type="entry name" value="HAD-SF_hydro_IA"/>
</dbReference>
<dbReference type="NCBIfam" id="TIGR01428">
    <property type="entry name" value="HAD_type_II"/>
    <property type="match status" value="1"/>
</dbReference>
<evidence type="ECO:0000313" key="4">
    <source>
        <dbReference type="EMBL" id="GEO98437.1"/>
    </source>
</evidence>
<sequence length="224" mass="24400">MPSFQILAGKTHVVFDAYGTLFDVNAAVNRHAEAIGPEAEALSALWRVKQLEYSWVLGLIGQYRSFWSLTEQALDFALAKHPGIDRTLRTPLLDAYRDLDAYAEVPTVLSRLRAGGLRTAIFSNGNQAMLDRAVASAGLGDRLDAVLSVDGAQTYKTAPRAYQLVLDRLGVTSSEVVFCSSNRWDIAGASAFGFTPVWVNRTGLPDEYPDLPPAAVVEDLRGLL</sequence>
<reference evidence="4 5" key="1">
    <citation type="submission" date="2019-07" db="EMBL/GenBank/DDBJ databases">
        <title>Whole genome shotgun sequence of Methylobacterium haplocladii NBRC 107714.</title>
        <authorList>
            <person name="Hosoyama A."/>
            <person name="Uohara A."/>
            <person name="Ohji S."/>
            <person name="Ichikawa N."/>
        </authorList>
    </citation>
    <scope>NUCLEOTIDE SEQUENCE [LARGE SCALE GENOMIC DNA]</scope>
    <source>
        <strain evidence="4 5">NBRC 107714</strain>
    </source>
</reference>
<dbReference type="CDD" id="cd02588">
    <property type="entry name" value="HAD_L2-DEX"/>
    <property type="match status" value="1"/>
</dbReference>
<dbReference type="OrthoDB" id="7989657at2"/>
<keyword evidence="2 3" id="KW-0378">Hydrolase</keyword>
<dbReference type="NCBIfam" id="TIGR01493">
    <property type="entry name" value="HAD-SF-IA-v2"/>
    <property type="match status" value="1"/>
</dbReference>
<dbReference type="SFLD" id="SFLDG01135">
    <property type="entry name" value="C1.5.6:_HAD__Beta-PGM__Phospha"/>
    <property type="match status" value="1"/>
</dbReference>
<dbReference type="SFLD" id="SFLDG01129">
    <property type="entry name" value="C1.5:_HAD__Beta-PGM__Phosphata"/>
    <property type="match status" value="1"/>
</dbReference>
<evidence type="ECO:0000256" key="1">
    <source>
        <dbReference type="ARBA" id="ARBA00008106"/>
    </source>
</evidence>
<dbReference type="InterPro" id="IPR051540">
    <property type="entry name" value="S-2-haloacid_dehalogenase"/>
</dbReference>
<dbReference type="Gene3D" id="1.10.150.240">
    <property type="entry name" value="Putative phosphatase, domain 2"/>
    <property type="match status" value="1"/>
</dbReference>
<dbReference type="Pfam" id="PF00702">
    <property type="entry name" value="Hydrolase"/>
    <property type="match status" value="1"/>
</dbReference>
<accession>A0A512IL38</accession>
<protein>
    <recommendedName>
        <fullName evidence="3">(S)-2-haloacid dehalogenase</fullName>
        <ecNumber evidence="3">3.8.1.2</ecNumber>
    </recommendedName>
    <alternativeName>
        <fullName evidence="3">2-haloalkanoic acid dehalogenase</fullName>
    </alternativeName>
    <alternativeName>
        <fullName evidence="3">Halocarboxylic acid halidohydrolase</fullName>
    </alternativeName>
    <alternativeName>
        <fullName evidence="3">L-2-haloacid dehalogenase</fullName>
    </alternativeName>
</protein>
<dbReference type="RefSeq" id="WP_147076793.1">
    <property type="nucleotide sequence ID" value="NZ_BJZT01000006.1"/>
</dbReference>
<keyword evidence="5" id="KW-1185">Reference proteome</keyword>
<proteinExistence type="inferred from homology"/>
<dbReference type="AlphaFoldDB" id="A0A512IL38"/>
<dbReference type="GO" id="GO:0018784">
    <property type="term" value="F:(S)-2-haloacid dehalogenase activity"/>
    <property type="evidence" value="ECO:0007669"/>
    <property type="project" value="UniProtKB-UniRule"/>
</dbReference>
<dbReference type="InterPro" id="IPR023198">
    <property type="entry name" value="PGP-like_dom2"/>
</dbReference>
<dbReference type="SUPFAM" id="SSF56784">
    <property type="entry name" value="HAD-like"/>
    <property type="match status" value="1"/>
</dbReference>
<organism evidence="4 5">
    <name type="scientific">Methylobacterium haplocladii</name>
    <dbReference type="NCBI Taxonomy" id="1176176"/>
    <lineage>
        <taxon>Bacteria</taxon>
        <taxon>Pseudomonadati</taxon>
        <taxon>Pseudomonadota</taxon>
        <taxon>Alphaproteobacteria</taxon>
        <taxon>Hyphomicrobiales</taxon>
        <taxon>Methylobacteriaceae</taxon>
        <taxon>Methylobacterium</taxon>
    </lineage>
</organism>
<dbReference type="Proteomes" id="UP000321258">
    <property type="component" value="Unassembled WGS sequence"/>
</dbReference>
<dbReference type="EMBL" id="BJZT01000006">
    <property type="protein sequence ID" value="GEO98437.1"/>
    <property type="molecule type" value="Genomic_DNA"/>
</dbReference>
<dbReference type="EC" id="3.8.1.2" evidence="3"/>
<comment type="similarity">
    <text evidence="1 3">Belongs to the HAD-like hydrolase superfamily. S-2-haloalkanoic acid dehalogenase family.</text>
</comment>
<comment type="caution">
    <text evidence="4">The sequence shown here is derived from an EMBL/GenBank/DDBJ whole genome shotgun (WGS) entry which is preliminary data.</text>
</comment>
<gene>
    <name evidence="4" type="ORF">MHA02_08250</name>
</gene>
<dbReference type="SFLD" id="SFLDS00003">
    <property type="entry name" value="Haloacid_Dehalogenase"/>
    <property type="match status" value="1"/>
</dbReference>
<evidence type="ECO:0000313" key="5">
    <source>
        <dbReference type="Proteomes" id="UP000321258"/>
    </source>
</evidence>
<dbReference type="SFLD" id="SFLDF00045">
    <property type="entry name" value="2-haloacid_dehalogenase"/>
    <property type="match status" value="1"/>
</dbReference>
<dbReference type="PRINTS" id="PR00413">
    <property type="entry name" value="HADHALOGNASE"/>
</dbReference>
<dbReference type="InterPro" id="IPR006328">
    <property type="entry name" value="2-HAD"/>
</dbReference>
<dbReference type="InterPro" id="IPR023214">
    <property type="entry name" value="HAD_sf"/>
</dbReference>
<dbReference type="Gene3D" id="3.40.50.1000">
    <property type="entry name" value="HAD superfamily/HAD-like"/>
    <property type="match status" value="1"/>
</dbReference>
<name>A0A512IL38_9HYPH</name>
<dbReference type="PANTHER" id="PTHR43316:SF3">
    <property type="entry name" value="HALOACID DEHALOGENASE, TYPE II (AFU_ORTHOLOGUE AFUA_2G07750)-RELATED"/>
    <property type="match status" value="1"/>
</dbReference>
<comment type="function">
    <text evidence="3">Catalyzes the hydrolytic dehalogenation of small (S)-2-haloalkanoic acids to yield the corresponding (R)-2-hydroxyalkanoic acids.</text>
</comment>
<dbReference type="PANTHER" id="PTHR43316">
    <property type="entry name" value="HYDROLASE, HALOACID DELAHOGENASE-RELATED"/>
    <property type="match status" value="1"/>
</dbReference>